<dbReference type="Proteomes" id="UP001140513">
    <property type="component" value="Unassembled WGS sequence"/>
</dbReference>
<evidence type="ECO:0000313" key="8">
    <source>
        <dbReference type="Proteomes" id="UP001140513"/>
    </source>
</evidence>
<feature type="domain" description="Helicase C-terminal" evidence="6">
    <location>
        <begin position="915"/>
        <end position="1076"/>
    </location>
</feature>
<dbReference type="CDD" id="cd18793">
    <property type="entry name" value="SF2_C_SNF"/>
    <property type="match status" value="1"/>
</dbReference>
<dbReference type="InterPro" id="IPR001650">
    <property type="entry name" value="Helicase_C-like"/>
</dbReference>
<name>A0A9W8XMJ7_9PLEO</name>
<sequence>MSEAQAVWPPETMASFTRDHHVYPRGSDYNEQQHYPYPYVFQQPLIANNEAAVPQPNPTPQYQPQQFDPRALLNPKSVSKRSAAEQDAERGREIENGQQLPGQVSLVERLHNVHERTASPAKKVKTEDDHKKKNRSPASFGAGALDLKKQSNGKPQVPQPNLAIDLTMSDDEDVDVQIVQDNSNEVICIGRIRSIYIQAHRVPFPDPKKHQGNYGQQSRIRISFRRGGGDRSNAVIMAVDASGREFGRIDLKTAPSLAPLMDNAKSTGMKWSAWTEPRRKTPNEGPPGSPISALLNMTFQLYCPRKYARDLGNHLYKCKVLLDDPLYEIERCDYFNPQTHKQWSKGDTAQPTFEAPRPNYPAYVLRSVDEIRTDVQNMFDTIGEVEELPVREPSATVQTPLYKHQKQALHFLWDKEQLWDAEDADKRKDSLWQPKFRDNGRKYYTHVITGSEQPSRPPECRGGILADEMGLGKTLSILSLVADDDSRQAAAIFQQKKPSVNPHSMVHPTINSRGTLLVCPLSTMYNWKDQLERHFPPGRGLKWINYHGKSRASYSPQELADHDLVITTYNMISADYAEKSVPLPRVNWFRIVLDEAHAIRNTSTKQSIAACTLPGQRRWAVTGTPVQNRLDDLGALFRFIHLQPFDNTTGFNQHILSPFKNADPDVVPRLQLLVSSVTLRRVKEKVLEIELPSRTDQVVRLKFARDEQKLHDWFEADSSRKVQAVTSGDKMGGKSYARILTAITNLRLICAHGRDLLNEEALKLTDGMTYDNPMEIADDDCTDAATINRHQAYDMLELFRQIDSDDCAYPDCRTKLASQDADEDEEDDAKADVSGAMTSCYHIVCAKHTRAFRQELQTTMQDGLCTCPFCDTRITPILFELRKSDYAAYMQEQERLKRDPKLAKKIGAYNGPSTKTKALLEDLAEHRAWSEANPSEAPIKSVVFSTWTTHLDLIEIALTTNGHTYVRLDGRMPREARNRSLEAFDKDDSVTIILVSIGAGGLGLNLTKANKAFVMEPQFNPAAEAQAVDRVHRLGQTRPVTIKRFIMENSFEEKMLDLQRKKKALADLTMAREKSTKEQAAKQRLEDLRSLFR</sequence>
<feature type="region of interest" description="Disordered" evidence="4">
    <location>
        <begin position="48"/>
        <end position="160"/>
    </location>
</feature>
<gene>
    <name evidence="7" type="ORF">N0V89_005897</name>
</gene>
<accession>A0A9W8XMJ7</accession>
<dbReference type="InterPro" id="IPR027417">
    <property type="entry name" value="P-loop_NTPase"/>
</dbReference>
<dbReference type="GO" id="GO:0005737">
    <property type="term" value="C:cytoplasm"/>
    <property type="evidence" value="ECO:0007669"/>
    <property type="project" value="TreeGrafter"/>
</dbReference>
<dbReference type="PANTHER" id="PTHR45626:SF16">
    <property type="entry name" value="ATP-DEPENDENT HELICASE ULS1"/>
    <property type="match status" value="1"/>
</dbReference>
<evidence type="ECO:0000256" key="1">
    <source>
        <dbReference type="ARBA" id="ARBA00022741"/>
    </source>
</evidence>
<dbReference type="CDD" id="cd18008">
    <property type="entry name" value="DEXDc_SHPRH-like"/>
    <property type="match status" value="1"/>
</dbReference>
<dbReference type="GO" id="GO:0008094">
    <property type="term" value="F:ATP-dependent activity, acting on DNA"/>
    <property type="evidence" value="ECO:0007669"/>
    <property type="project" value="TreeGrafter"/>
</dbReference>
<dbReference type="InterPro" id="IPR038718">
    <property type="entry name" value="SNF2-like_sf"/>
</dbReference>
<feature type="region of interest" description="Disordered" evidence="4">
    <location>
        <begin position="1"/>
        <end position="36"/>
    </location>
</feature>
<keyword evidence="3" id="KW-0067">ATP-binding</keyword>
<keyword evidence="1" id="KW-0547">Nucleotide-binding</keyword>
<proteinExistence type="predicted"/>
<dbReference type="OrthoDB" id="448448at2759"/>
<dbReference type="GO" id="GO:0016787">
    <property type="term" value="F:hydrolase activity"/>
    <property type="evidence" value="ECO:0007669"/>
    <property type="project" value="UniProtKB-KW"/>
</dbReference>
<reference evidence="7" key="1">
    <citation type="submission" date="2022-10" db="EMBL/GenBank/DDBJ databases">
        <title>Tapping the CABI collections for fungal endophytes: first genome assemblies for Collariella, Neodidymelliopsis, Ascochyta clinopodiicola, Didymella pomorum, Didymosphaeria variabile, Neocosmospora piperis and Neocucurbitaria cava.</title>
        <authorList>
            <person name="Hill R."/>
        </authorList>
    </citation>
    <scope>NUCLEOTIDE SEQUENCE</scope>
    <source>
        <strain evidence="7">IMI 356815</strain>
    </source>
</reference>
<dbReference type="Gene3D" id="3.40.50.300">
    <property type="entry name" value="P-loop containing nucleotide triphosphate hydrolases"/>
    <property type="match status" value="1"/>
</dbReference>
<organism evidence="7 8">
    <name type="scientific">Didymosphaeria variabile</name>
    <dbReference type="NCBI Taxonomy" id="1932322"/>
    <lineage>
        <taxon>Eukaryota</taxon>
        <taxon>Fungi</taxon>
        <taxon>Dikarya</taxon>
        <taxon>Ascomycota</taxon>
        <taxon>Pezizomycotina</taxon>
        <taxon>Dothideomycetes</taxon>
        <taxon>Pleosporomycetidae</taxon>
        <taxon>Pleosporales</taxon>
        <taxon>Massarineae</taxon>
        <taxon>Didymosphaeriaceae</taxon>
        <taxon>Didymosphaeria</taxon>
    </lineage>
</organism>
<dbReference type="InterPro" id="IPR014001">
    <property type="entry name" value="Helicase_ATP-bd"/>
</dbReference>
<feature type="domain" description="Helicase ATP-binding" evidence="5">
    <location>
        <begin position="454"/>
        <end position="643"/>
    </location>
</feature>
<dbReference type="Pfam" id="PF00271">
    <property type="entry name" value="Helicase_C"/>
    <property type="match status" value="1"/>
</dbReference>
<evidence type="ECO:0000259" key="6">
    <source>
        <dbReference type="PROSITE" id="PS51194"/>
    </source>
</evidence>
<comment type="caution">
    <text evidence="7">The sequence shown here is derived from an EMBL/GenBank/DDBJ whole genome shotgun (WGS) entry which is preliminary data.</text>
</comment>
<dbReference type="GO" id="GO:0005634">
    <property type="term" value="C:nucleus"/>
    <property type="evidence" value="ECO:0007669"/>
    <property type="project" value="TreeGrafter"/>
</dbReference>
<feature type="compositionally biased region" description="Basic and acidic residues" evidence="4">
    <location>
        <begin position="82"/>
        <end position="95"/>
    </location>
</feature>
<dbReference type="SMART" id="SM00490">
    <property type="entry name" value="HELICc"/>
    <property type="match status" value="1"/>
</dbReference>
<keyword evidence="2" id="KW-0378">Hydrolase</keyword>
<feature type="compositionally biased region" description="Basic and acidic residues" evidence="4">
    <location>
        <begin position="108"/>
        <end position="117"/>
    </location>
</feature>
<dbReference type="GO" id="GO:0000724">
    <property type="term" value="P:double-strand break repair via homologous recombination"/>
    <property type="evidence" value="ECO:0007669"/>
    <property type="project" value="TreeGrafter"/>
</dbReference>
<dbReference type="InterPro" id="IPR050628">
    <property type="entry name" value="SNF2_RAD54_helicase_TF"/>
</dbReference>
<evidence type="ECO:0000313" key="7">
    <source>
        <dbReference type="EMBL" id="KAJ4354164.1"/>
    </source>
</evidence>
<evidence type="ECO:0000256" key="2">
    <source>
        <dbReference type="ARBA" id="ARBA00022801"/>
    </source>
</evidence>
<dbReference type="GeneID" id="80909427"/>
<dbReference type="InterPro" id="IPR000330">
    <property type="entry name" value="SNF2_N"/>
</dbReference>
<keyword evidence="8" id="KW-1185">Reference proteome</keyword>
<dbReference type="GO" id="GO:0005524">
    <property type="term" value="F:ATP binding"/>
    <property type="evidence" value="ECO:0007669"/>
    <property type="project" value="UniProtKB-KW"/>
</dbReference>
<protein>
    <submittedName>
        <fullName evidence="7">Uncharacterized protein</fullName>
    </submittedName>
</protein>
<dbReference type="Pfam" id="PF00176">
    <property type="entry name" value="SNF2-rel_dom"/>
    <property type="match status" value="1"/>
</dbReference>
<dbReference type="AlphaFoldDB" id="A0A9W8XMJ7"/>
<evidence type="ECO:0000256" key="3">
    <source>
        <dbReference type="ARBA" id="ARBA00022840"/>
    </source>
</evidence>
<dbReference type="EMBL" id="JAPEUX010000004">
    <property type="protein sequence ID" value="KAJ4354164.1"/>
    <property type="molecule type" value="Genomic_DNA"/>
</dbReference>
<evidence type="ECO:0000256" key="4">
    <source>
        <dbReference type="SAM" id="MobiDB-lite"/>
    </source>
</evidence>
<evidence type="ECO:0000259" key="5">
    <source>
        <dbReference type="PROSITE" id="PS51192"/>
    </source>
</evidence>
<dbReference type="Gene3D" id="3.40.50.10810">
    <property type="entry name" value="Tandem AAA-ATPase domain"/>
    <property type="match status" value="1"/>
</dbReference>
<dbReference type="SUPFAM" id="SSF52540">
    <property type="entry name" value="P-loop containing nucleoside triphosphate hydrolases"/>
    <property type="match status" value="2"/>
</dbReference>
<dbReference type="PROSITE" id="PS51194">
    <property type="entry name" value="HELICASE_CTER"/>
    <property type="match status" value="1"/>
</dbReference>
<dbReference type="InterPro" id="IPR049730">
    <property type="entry name" value="SNF2/RAD54-like_C"/>
</dbReference>
<dbReference type="RefSeq" id="XP_056071938.1">
    <property type="nucleotide sequence ID" value="XM_056214671.1"/>
</dbReference>
<dbReference type="PROSITE" id="PS51192">
    <property type="entry name" value="HELICASE_ATP_BIND_1"/>
    <property type="match status" value="1"/>
</dbReference>
<dbReference type="PANTHER" id="PTHR45626">
    <property type="entry name" value="TRANSCRIPTION TERMINATION FACTOR 2-RELATED"/>
    <property type="match status" value="1"/>
</dbReference>
<dbReference type="SMART" id="SM00487">
    <property type="entry name" value="DEXDc"/>
    <property type="match status" value="1"/>
</dbReference>